<sequence>MSAQAPGASASVSSGPIYTPSHVDEISLKLLSAAAIIDLIYTLEISGGIDSLCEQSLATSLGQALDQIVESRELLLDIETKGIAGAAIMSVAKEARHER</sequence>
<dbReference type="RefSeq" id="WP_136350055.1">
    <property type="nucleotide sequence ID" value="NZ_SSOC01000009.1"/>
</dbReference>
<organism evidence="1 2">
    <name type="scientific">Pseudothauera nasutitermitis</name>
    <dbReference type="NCBI Taxonomy" id="2565930"/>
    <lineage>
        <taxon>Bacteria</taxon>
        <taxon>Pseudomonadati</taxon>
        <taxon>Pseudomonadota</taxon>
        <taxon>Betaproteobacteria</taxon>
        <taxon>Rhodocyclales</taxon>
        <taxon>Zoogloeaceae</taxon>
        <taxon>Pseudothauera</taxon>
    </lineage>
</organism>
<comment type="caution">
    <text evidence="1">The sequence shown here is derived from an EMBL/GenBank/DDBJ whole genome shotgun (WGS) entry which is preliminary data.</text>
</comment>
<dbReference type="AlphaFoldDB" id="A0A4S4ASA9"/>
<keyword evidence="2" id="KW-1185">Reference proteome</keyword>
<evidence type="ECO:0000313" key="2">
    <source>
        <dbReference type="Proteomes" id="UP000308430"/>
    </source>
</evidence>
<gene>
    <name evidence="1" type="ORF">E6C76_20135</name>
</gene>
<proteinExistence type="predicted"/>
<dbReference type="Proteomes" id="UP000308430">
    <property type="component" value="Unassembled WGS sequence"/>
</dbReference>
<accession>A0A4S4ASA9</accession>
<protein>
    <submittedName>
        <fullName evidence="1">Uncharacterized protein</fullName>
    </submittedName>
</protein>
<dbReference type="EMBL" id="SSOC01000009">
    <property type="protein sequence ID" value="THF61394.1"/>
    <property type="molecule type" value="Genomic_DNA"/>
</dbReference>
<evidence type="ECO:0000313" key="1">
    <source>
        <dbReference type="EMBL" id="THF61394.1"/>
    </source>
</evidence>
<name>A0A4S4ASA9_9RHOO</name>
<reference evidence="1 2" key="1">
    <citation type="submission" date="2019-04" db="EMBL/GenBank/DDBJ databases">
        <title>Azoarcus nasutitermitis sp. nov. isolated from termite nest.</title>
        <authorList>
            <person name="Lin S.-Y."/>
            <person name="Hameed A."/>
            <person name="Hsu Y.-H."/>
            <person name="Young C.-C."/>
        </authorList>
    </citation>
    <scope>NUCLEOTIDE SEQUENCE [LARGE SCALE GENOMIC DNA]</scope>
    <source>
        <strain evidence="1 2">CC-YHH838</strain>
    </source>
</reference>